<gene>
    <name evidence="1" type="ORF">Sar04_22090</name>
</gene>
<dbReference type="EMBL" id="BOQM01000014">
    <property type="protein sequence ID" value="GIM85365.1"/>
    <property type="molecule type" value="Genomic_DNA"/>
</dbReference>
<reference evidence="1 2" key="1">
    <citation type="submission" date="2021-03" db="EMBL/GenBank/DDBJ databases">
        <title>Whole genome shotgun sequence of Salinispora arenicola NBRC 105043.</title>
        <authorList>
            <person name="Komaki H."/>
            <person name="Tamura T."/>
        </authorList>
    </citation>
    <scope>NUCLEOTIDE SEQUENCE [LARGE SCALE GENOMIC DNA]</scope>
    <source>
        <strain evidence="1 2">NBRC 105043</strain>
    </source>
</reference>
<name>A0ABQ4JR96_SALAC</name>
<keyword evidence="2" id="KW-1185">Reference proteome</keyword>
<proteinExistence type="predicted"/>
<evidence type="ECO:0000313" key="1">
    <source>
        <dbReference type="EMBL" id="GIM85365.1"/>
    </source>
</evidence>
<sequence>MHGVQPMPGLAVRGGGDQFELWVPGDQAQQLTPGVAARPHDRNSDPHTYLRMTMHEGYQRLHVYAMHCMAMEGVSRVTDSRTR</sequence>
<evidence type="ECO:0000313" key="2">
    <source>
        <dbReference type="Proteomes" id="UP000677457"/>
    </source>
</evidence>
<organism evidence="1 2">
    <name type="scientific">Salinispora arenicola</name>
    <dbReference type="NCBI Taxonomy" id="168697"/>
    <lineage>
        <taxon>Bacteria</taxon>
        <taxon>Bacillati</taxon>
        <taxon>Actinomycetota</taxon>
        <taxon>Actinomycetes</taxon>
        <taxon>Micromonosporales</taxon>
        <taxon>Micromonosporaceae</taxon>
        <taxon>Salinispora</taxon>
    </lineage>
</organism>
<protein>
    <submittedName>
        <fullName evidence="1">Uncharacterized protein</fullName>
    </submittedName>
</protein>
<accession>A0ABQ4JR96</accession>
<dbReference type="Proteomes" id="UP000677457">
    <property type="component" value="Unassembled WGS sequence"/>
</dbReference>
<comment type="caution">
    <text evidence="1">The sequence shown here is derived from an EMBL/GenBank/DDBJ whole genome shotgun (WGS) entry which is preliminary data.</text>
</comment>